<sequence length="179" mass="21661">MVLYRRNFVPGGMYFFTVTLADRRQHLLTEHIDLLRTAFRETRNKHAFDIQAIVILPEHLHTLWKMPEQDSDYPGRWKAIKSRFTHLLRKQGIKLPAAPEGGYRLWQRRYWEHTIRNNEDWERHFNYIHYNPVKHGWVKQAIDWPYSSFHRYVRLGWLTADWGSAEVNKIDITKSGEYP</sequence>
<dbReference type="SMART" id="SM01321">
    <property type="entry name" value="Y1_Tnp"/>
    <property type="match status" value="1"/>
</dbReference>
<dbReference type="OrthoDB" id="9794403at2"/>
<keyword evidence="3" id="KW-1185">Reference proteome</keyword>
<proteinExistence type="predicted"/>
<gene>
    <name evidence="2" type="ORF">MBHS_00731</name>
</gene>
<evidence type="ECO:0000259" key="1">
    <source>
        <dbReference type="SMART" id="SM01321"/>
    </source>
</evidence>
<dbReference type="PANTHER" id="PTHR36966:SF1">
    <property type="entry name" value="REP-ASSOCIATED TYROSINE TRANSPOSASE"/>
    <property type="match status" value="1"/>
</dbReference>
<dbReference type="InterPro" id="IPR052715">
    <property type="entry name" value="RAYT_transposase"/>
</dbReference>
<dbReference type="PANTHER" id="PTHR36966">
    <property type="entry name" value="REP-ASSOCIATED TYROSINE TRANSPOSASE"/>
    <property type="match status" value="1"/>
</dbReference>
<dbReference type="RefSeq" id="WP_103918896.1">
    <property type="nucleotide sequence ID" value="NZ_FMSV02000127.1"/>
</dbReference>
<evidence type="ECO:0000313" key="2">
    <source>
        <dbReference type="EMBL" id="SEH04879.1"/>
    </source>
</evidence>
<dbReference type="InterPro" id="IPR002686">
    <property type="entry name" value="Transposase_17"/>
</dbReference>
<dbReference type="GO" id="GO:0043565">
    <property type="term" value="F:sequence-specific DNA binding"/>
    <property type="evidence" value="ECO:0007669"/>
    <property type="project" value="TreeGrafter"/>
</dbReference>
<evidence type="ECO:0000313" key="3">
    <source>
        <dbReference type="Proteomes" id="UP000236724"/>
    </source>
</evidence>
<dbReference type="EMBL" id="FMSV02000127">
    <property type="protein sequence ID" value="SEH04879.1"/>
    <property type="molecule type" value="Genomic_DNA"/>
</dbReference>
<dbReference type="GO" id="GO:0004803">
    <property type="term" value="F:transposase activity"/>
    <property type="evidence" value="ECO:0007669"/>
    <property type="project" value="InterPro"/>
</dbReference>
<reference evidence="2 3" key="1">
    <citation type="submission" date="2016-10" db="EMBL/GenBank/DDBJ databases">
        <authorList>
            <person name="de Groot N.N."/>
        </authorList>
    </citation>
    <scope>NUCLEOTIDE SEQUENCE [LARGE SCALE GENOMIC DNA]</scope>
    <source>
        <strain evidence="2">MBHS1</strain>
    </source>
</reference>
<dbReference type="InterPro" id="IPR036515">
    <property type="entry name" value="Transposase_17_sf"/>
</dbReference>
<dbReference type="GO" id="GO:0006313">
    <property type="term" value="P:DNA transposition"/>
    <property type="evidence" value="ECO:0007669"/>
    <property type="project" value="InterPro"/>
</dbReference>
<dbReference type="AlphaFoldDB" id="A0A1H6F6G3"/>
<dbReference type="NCBIfam" id="NF047646">
    <property type="entry name" value="REP_Tyr_transpos"/>
    <property type="match status" value="1"/>
</dbReference>
<protein>
    <submittedName>
        <fullName evidence="2">Transposase IS200 like protein</fullName>
    </submittedName>
</protein>
<dbReference type="Pfam" id="PF01797">
    <property type="entry name" value="Y1_Tnp"/>
    <property type="match status" value="1"/>
</dbReference>
<accession>A0A1H6F6G3</accession>
<dbReference type="Proteomes" id="UP000236724">
    <property type="component" value="Unassembled WGS sequence"/>
</dbReference>
<dbReference type="Gene3D" id="3.30.70.1290">
    <property type="entry name" value="Transposase IS200-like"/>
    <property type="match status" value="1"/>
</dbReference>
<organism evidence="2 3">
    <name type="scientific">Candidatus Venteria ishoeyi</name>
    <dbReference type="NCBI Taxonomy" id="1899563"/>
    <lineage>
        <taxon>Bacteria</taxon>
        <taxon>Pseudomonadati</taxon>
        <taxon>Pseudomonadota</taxon>
        <taxon>Gammaproteobacteria</taxon>
        <taxon>Thiotrichales</taxon>
        <taxon>Thiotrichaceae</taxon>
        <taxon>Venteria</taxon>
    </lineage>
</organism>
<dbReference type="SUPFAM" id="SSF143422">
    <property type="entry name" value="Transposase IS200-like"/>
    <property type="match status" value="1"/>
</dbReference>
<feature type="domain" description="Transposase IS200-like" evidence="1">
    <location>
        <begin position="9"/>
        <end position="131"/>
    </location>
</feature>
<name>A0A1H6F6G3_9GAMM</name>